<dbReference type="InterPro" id="IPR022442">
    <property type="entry name" value="SO_2930-like_dom"/>
</dbReference>
<feature type="domain" description="Right handed beta helix" evidence="1">
    <location>
        <begin position="93"/>
        <end position="220"/>
    </location>
</feature>
<name>A0ABP8NIZ2_9BACT</name>
<dbReference type="SMART" id="SM00710">
    <property type="entry name" value="PbH1"/>
    <property type="match status" value="7"/>
</dbReference>
<keyword evidence="3" id="KW-1185">Reference proteome</keyword>
<dbReference type="Pfam" id="PF13229">
    <property type="entry name" value="Beta_helix"/>
    <property type="match status" value="1"/>
</dbReference>
<dbReference type="InterPro" id="IPR039448">
    <property type="entry name" value="Beta_helix"/>
</dbReference>
<evidence type="ECO:0000313" key="2">
    <source>
        <dbReference type="EMBL" id="GAA4466639.1"/>
    </source>
</evidence>
<dbReference type="InterPro" id="IPR011050">
    <property type="entry name" value="Pectin_lyase_fold/virulence"/>
</dbReference>
<organism evidence="2 3">
    <name type="scientific">Nibrella saemangeumensis</name>
    <dbReference type="NCBI Taxonomy" id="1084526"/>
    <lineage>
        <taxon>Bacteria</taxon>
        <taxon>Pseudomonadati</taxon>
        <taxon>Bacteroidota</taxon>
        <taxon>Cytophagia</taxon>
        <taxon>Cytophagales</taxon>
        <taxon>Spirosomataceae</taxon>
        <taxon>Nibrella</taxon>
    </lineage>
</organism>
<dbReference type="InterPro" id="IPR012334">
    <property type="entry name" value="Pectin_lyas_fold"/>
</dbReference>
<evidence type="ECO:0000313" key="3">
    <source>
        <dbReference type="Proteomes" id="UP001501175"/>
    </source>
</evidence>
<protein>
    <recommendedName>
        <fullName evidence="1">Right handed beta helix domain-containing protein</fullName>
    </recommendedName>
</protein>
<evidence type="ECO:0000259" key="1">
    <source>
        <dbReference type="Pfam" id="PF13229"/>
    </source>
</evidence>
<dbReference type="InterPro" id="IPR006626">
    <property type="entry name" value="PbH1"/>
</dbReference>
<proteinExistence type="predicted"/>
<dbReference type="SUPFAM" id="SSF51126">
    <property type="entry name" value="Pectin lyase-like"/>
    <property type="match status" value="1"/>
</dbReference>
<dbReference type="EMBL" id="BAABHD010000081">
    <property type="protein sequence ID" value="GAA4466639.1"/>
    <property type="molecule type" value="Genomic_DNA"/>
</dbReference>
<gene>
    <name evidence="2" type="ORF">GCM10023189_49060</name>
</gene>
<comment type="caution">
    <text evidence="2">The sequence shown here is derived from an EMBL/GenBank/DDBJ whole genome shotgun (WGS) entry which is preliminary data.</text>
</comment>
<dbReference type="Proteomes" id="UP001501175">
    <property type="component" value="Unassembled WGS sequence"/>
</dbReference>
<accession>A0ABP8NIZ2</accession>
<reference evidence="3" key="1">
    <citation type="journal article" date="2019" name="Int. J. Syst. Evol. Microbiol.">
        <title>The Global Catalogue of Microorganisms (GCM) 10K type strain sequencing project: providing services to taxonomists for standard genome sequencing and annotation.</title>
        <authorList>
            <consortium name="The Broad Institute Genomics Platform"/>
            <consortium name="The Broad Institute Genome Sequencing Center for Infectious Disease"/>
            <person name="Wu L."/>
            <person name="Ma J."/>
        </authorList>
    </citation>
    <scope>NUCLEOTIDE SEQUENCE [LARGE SCALE GENOMIC DNA]</scope>
    <source>
        <strain evidence="3">JCM 17927</strain>
    </source>
</reference>
<dbReference type="Gene3D" id="2.160.20.10">
    <property type="entry name" value="Single-stranded right-handed beta-helix, Pectin lyase-like"/>
    <property type="match status" value="1"/>
</dbReference>
<sequence length="413" mass="45727">MVREFFIKALTRMKPLLLSIPLLLLGTALLAQPDVQKRYQTKLITADDGSTIDLDEGRFTFTGSLSLEDKKNIIIRGKGPGKTILSFMGQTDGAEGLRVSNAENITIENLTVQDTKGDGIKTMNVKGITFRNVTVEWTGKPGKDNGSYGLYPVQCDNVLIDNCTAIGASDAGIYVGQSRNIVVKNSKAYHNVAGIEIENSTDAEVFGNEAYNNTGGILVFDLPDLVQKRGGRVRVYNNNIHDNNYPNFAPKGNIVAKVPEGTGVMILATSQVELFNNQIIRNKSLGTGIFSYYVTEIPIKDKDYYAYPTAIHIHDNVYERNHGRPTMQGRLGKLFRFKLKFGKDVPHILYDGIIDPNTRDAAGTIRPDKRICIQNNKNQSVANIDAENGFKTISRDMSAFDCRLEPVQVVTRK</sequence>
<dbReference type="NCBIfam" id="TIGR03805">
    <property type="entry name" value="beta_helix_1"/>
    <property type="match status" value="1"/>
</dbReference>